<dbReference type="RefSeq" id="WP_028728420.1">
    <property type="nucleotide sequence ID" value="NZ_AUAE01000030.1"/>
</dbReference>
<sequence length="100" mass="11151">MQEVSKIACVNAAGFVQEFRIVWQGGKSDLSERYPNPQSRTIDLTRYNIPDGTEVWVEVHAILGKTKQASKHVRFSRNSSAAATYRTTGTTLFFNIGLEG</sequence>
<reference evidence="1 2" key="1">
    <citation type="submission" date="2013-04" db="EMBL/GenBank/DDBJ databases">
        <title>The Genome Sequence of Parabacteroides gordonii DSM 23371.</title>
        <authorList>
            <consortium name="The Broad Institute Genomics Platform"/>
            <person name="Earl A."/>
            <person name="Ward D."/>
            <person name="Feldgarden M."/>
            <person name="Gevers D."/>
            <person name="Martens E."/>
            <person name="Sakamoto M."/>
            <person name="Benno Y."/>
            <person name="Suzuki N."/>
            <person name="Matsunaga N."/>
            <person name="Koshihara K."/>
            <person name="Seki M."/>
            <person name="Komiya H."/>
            <person name="Walker B."/>
            <person name="Young S."/>
            <person name="Zeng Q."/>
            <person name="Gargeya S."/>
            <person name="Fitzgerald M."/>
            <person name="Haas B."/>
            <person name="Abouelleil A."/>
            <person name="Allen A.W."/>
            <person name="Alvarado L."/>
            <person name="Arachchi H.M."/>
            <person name="Berlin A.M."/>
            <person name="Chapman S.B."/>
            <person name="Gainer-Dewar J."/>
            <person name="Goldberg J."/>
            <person name="Griggs A."/>
            <person name="Gujja S."/>
            <person name="Hansen M."/>
            <person name="Howarth C."/>
            <person name="Imamovic A."/>
            <person name="Ireland A."/>
            <person name="Larimer J."/>
            <person name="McCowan C."/>
            <person name="Murphy C."/>
            <person name="Pearson M."/>
            <person name="Poon T.W."/>
            <person name="Priest M."/>
            <person name="Roberts A."/>
            <person name="Saif S."/>
            <person name="Shea T."/>
            <person name="Sisk P."/>
            <person name="Sykes S."/>
            <person name="Wortman J."/>
            <person name="Nusbaum C."/>
            <person name="Birren B."/>
        </authorList>
    </citation>
    <scope>NUCLEOTIDE SEQUENCE [LARGE SCALE GENOMIC DNA]</scope>
    <source>
        <strain evidence="1 2">MS-1</strain>
    </source>
</reference>
<organism evidence="1 2">
    <name type="scientific">Parabacteroides gordonii MS-1 = DSM 23371</name>
    <dbReference type="NCBI Taxonomy" id="1203610"/>
    <lineage>
        <taxon>Bacteria</taxon>
        <taxon>Pseudomonadati</taxon>
        <taxon>Bacteroidota</taxon>
        <taxon>Bacteroidia</taxon>
        <taxon>Bacteroidales</taxon>
        <taxon>Tannerellaceae</taxon>
        <taxon>Parabacteroides</taxon>
    </lineage>
</organism>
<comment type="caution">
    <text evidence="1">The sequence shown here is derived from an EMBL/GenBank/DDBJ whole genome shotgun (WGS) entry which is preliminary data.</text>
</comment>
<proteinExistence type="predicted"/>
<protein>
    <submittedName>
        <fullName evidence="1">Uncharacterized protein</fullName>
    </submittedName>
</protein>
<evidence type="ECO:0000313" key="2">
    <source>
        <dbReference type="Proteomes" id="UP000033035"/>
    </source>
</evidence>
<keyword evidence="2" id="KW-1185">Reference proteome</keyword>
<dbReference type="EMBL" id="AQHW01000027">
    <property type="protein sequence ID" value="KKB48435.1"/>
    <property type="molecule type" value="Genomic_DNA"/>
</dbReference>
<name>A0A0F5ISY5_9BACT</name>
<dbReference type="HOGENOM" id="CLU_2285839_0_0_10"/>
<dbReference type="PATRIC" id="fig|1203610.3.peg.4997"/>
<accession>A0A0F5ISY5</accession>
<dbReference type="Proteomes" id="UP000033035">
    <property type="component" value="Unassembled WGS sequence"/>
</dbReference>
<gene>
    <name evidence="1" type="ORF">HMPREF1536_04902</name>
</gene>
<dbReference type="AlphaFoldDB" id="A0A0F5ISY5"/>
<evidence type="ECO:0000313" key="1">
    <source>
        <dbReference type="EMBL" id="KKB48435.1"/>
    </source>
</evidence>